<keyword evidence="1" id="KW-0479">Metal-binding</keyword>
<organism evidence="3 4">
    <name type="scientific">Mariprofundus ferrinatatus</name>
    <dbReference type="NCBI Taxonomy" id="1921087"/>
    <lineage>
        <taxon>Bacteria</taxon>
        <taxon>Pseudomonadati</taxon>
        <taxon>Pseudomonadota</taxon>
        <taxon>Candidatius Mariprofundia</taxon>
        <taxon>Mariprofundales</taxon>
        <taxon>Mariprofundaceae</taxon>
        <taxon>Mariprofundus</taxon>
    </lineage>
</organism>
<dbReference type="OrthoDB" id="507476at2"/>
<dbReference type="InterPro" id="IPR041166">
    <property type="entry name" value="Rubredoxin_2"/>
</dbReference>
<dbReference type="EMBL" id="CP018800">
    <property type="protein sequence ID" value="ATX81449.1"/>
    <property type="molecule type" value="Genomic_DNA"/>
</dbReference>
<dbReference type="KEGG" id="mfn:Ga0123462_0578"/>
<dbReference type="SUPFAM" id="SSF48452">
    <property type="entry name" value="TPR-like"/>
    <property type="match status" value="1"/>
</dbReference>
<accession>A0A2K8L5D0</accession>
<dbReference type="GO" id="GO:0046872">
    <property type="term" value="F:metal ion binding"/>
    <property type="evidence" value="ECO:0007669"/>
    <property type="project" value="UniProtKB-KW"/>
</dbReference>
<evidence type="ECO:0000256" key="1">
    <source>
        <dbReference type="ARBA" id="ARBA00022723"/>
    </source>
</evidence>
<name>A0A2K8L5D0_9PROT</name>
<dbReference type="Gene3D" id="1.25.40.10">
    <property type="entry name" value="Tetratricopeptide repeat domain"/>
    <property type="match status" value="1"/>
</dbReference>
<evidence type="ECO:0000313" key="4">
    <source>
        <dbReference type="Proteomes" id="UP000231637"/>
    </source>
</evidence>
<dbReference type="Proteomes" id="UP000231637">
    <property type="component" value="Chromosome"/>
</dbReference>
<sequence length="379" mass="42813">MNTILLAITAIALVVLVALVLRPVQEQGQPQKEEDERISPLLRGINYLLSDEPDLALQEMVQVARLRSEAADVYMALGEMFRSKGEIGRAVRIHQNLLARPDLPRELHLQAHLALALDFQTGGLLDRALTQYQKALDIRSDHAGALESSLRIREQSSEWLLAEELLSRLERVRNESYGSHRAYLFSEMARQCCKEGDRDAASEYALRAIELDSACAPARMVEVELALQVNDSESALSAIRALREKSREHFPLVIALLVRHQEFYESRGYELLTEFARQERDAELVLAWLEVVASAHGRKEAAALCDRLGFVPATLRESLRLQAVIGDDSDAHAKFSRKWRLTAKNYSCEQCGVEVAEVRWQCPQCHAWGTLHPKQEEKV</sequence>
<feature type="domain" description="LapB rubredoxin metal binding" evidence="2">
    <location>
        <begin position="346"/>
        <end position="373"/>
    </location>
</feature>
<gene>
    <name evidence="3" type="ORF">Ga0123462_0578</name>
</gene>
<dbReference type="RefSeq" id="WP_100264911.1">
    <property type="nucleotide sequence ID" value="NZ_CP018800.1"/>
</dbReference>
<dbReference type="InterPro" id="IPR019734">
    <property type="entry name" value="TPR_rpt"/>
</dbReference>
<reference evidence="3 4" key="1">
    <citation type="submission" date="2016-12" db="EMBL/GenBank/DDBJ databases">
        <title>Isolation and genomic insights into novel planktonic Zetaproteobacteria from stratified waters of the Chesapeake Bay.</title>
        <authorList>
            <person name="McAllister S.M."/>
            <person name="Kato S."/>
            <person name="Chan C.S."/>
            <person name="Chiu B.K."/>
            <person name="Field E.K."/>
        </authorList>
    </citation>
    <scope>NUCLEOTIDE SEQUENCE [LARGE SCALE GENOMIC DNA]</scope>
    <source>
        <strain evidence="3 4">CP-8</strain>
    </source>
</reference>
<dbReference type="AlphaFoldDB" id="A0A2K8L5D0"/>
<proteinExistence type="predicted"/>
<evidence type="ECO:0000313" key="3">
    <source>
        <dbReference type="EMBL" id="ATX81449.1"/>
    </source>
</evidence>
<dbReference type="SMART" id="SM00028">
    <property type="entry name" value="TPR"/>
    <property type="match status" value="3"/>
</dbReference>
<evidence type="ECO:0000259" key="2">
    <source>
        <dbReference type="Pfam" id="PF18073"/>
    </source>
</evidence>
<dbReference type="InterPro" id="IPR011990">
    <property type="entry name" value="TPR-like_helical_dom_sf"/>
</dbReference>
<protein>
    <submittedName>
        <fullName evidence="3">Lipopolysaccharide biosynthesis regulator YciM, contains six TPR domains and a predicted metal-binding C-terminal domain</fullName>
    </submittedName>
</protein>
<keyword evidence="4" id="KW-1185">Reference proteome</keyword>
<dbReference type="Pfam" id="PF18073">
    <property type="entry name" value="Zn_ribbon_LapB"/>
    <property type="match status" value="1"/>
</dbReference>